<dbReference type="Proteomes" id="UP000008065">
    <property type="component" value="Unassembled WGS sequence"/>
</dbReference>
<proteinExistence type="predicted"/>
<reference evidence="2" key="1">
    <citation type="journal article" date="2011" name="Genetics">
        <title>Massive changes in genome architecture accompany the transition to self-fertility in the filamentous fungus Neurospora tetrasperma.</title>
        <authorList>
            <person name="Ellison C.E."/>
            <person name="Stajich J.E."/>
            <person name="Jacobson D.J."/>
            <person name="Natvig D.O."/>
            <person name="Lapidus A."/>
            <person name="Foster B."/>
            <person name="Aerts A."/>
            <person name="Riley R."/>
            <person name="Lindquist E.A."/>
            <person name="Grigoriev I.V."/>
            <person name="Taylor J.W."/>
        </authorList>
    </citation>
    <scope>NUCLEOTIDE SEQUENCE [LARGE SCALE GENOMIC DNA]</scope>
    <source>
        <strain evidence="2">FGSC 2508 / P0657</strain>
    </source>
</reference>
<dbReference type="AlphaFoldDB" id="F8N1J8"/>
<sequence length="56" mass="6408">MWLNISSAPLACDMQWLSEPRRLSPCRSEVPACRHTLRQTEAAAKNACQLPTRLLW</sequence>
<name>F8N1J8_NEUT8</name>
<dbReference type="EMBL" id="GL891382">
    <property type="protein sequence ID" value="EGO52329.1"/>
    <property type="molecule type" value="Genomic_DNA"/>
</dbReference>
<protein>
    <submittedName>
        <fullName evidence="1">Uncharacterized protein</fullName>
    </submittedName>
</protein>
<dbReference type="HOGENOM" id="CLU_3014740_0_0_1"/>
<evidence type="ECO:0000313" key="1">
    <source>
        <dbReference type="EMBL" id="EGO52329.1"/>
    </source>
</evidence>
<dbReference type="GeneID" id="20823644"/>
<dbReference type="RefSeq" id="XP_009855971.1">
    <property type="nucleotide sequence ID" value="XM_009857669.1"/>
</dbReference>
<keyword evidence="2" id="KW-1185">Reference proteome</keyword>
<dbReference type="KEGG" id="nte:NEUTE1DRAFT118733"/>
<gene>
    <name evidence="1" type="ORF">NEUTE1DRAFT_118733</name>
</gene>
<accession>F8N1J8</accession>
<evidence type="ECO:0000313" key="2">
    <source>
        <dbReference type="Proteomes" id="UP000008065"/>
    </source>
</evidence>
<dbReference type="VEuPathDB" id="FungiDB:NEUTE1DRAFT_118733"/>
<organism evidence="1 2">
    <name type="scientific">Neurospora tetrasperma (strain FGSC 2508 / ATCC MYA-4615 / P0657)</name>
    <dbReference type="NCBI Taxonomy" id="510951"/>
    <lineage>
        <taxon>Eukaryota</taxon>
        <taxon>Fungi</taxon>
        <taxon>Dikarya</taxon>
        <taxon>Ascomycota</taxon>
        <taxon>Pezizomycotina</taxon>
        <taxon>Sordariomycetes</taxon>
        <taxon>Sordariomycetidae</taxon>
        <taxon>Sordariales</taxon>
        <taxon>Sordariaceae</taxon>
        <taxon>Neurospora</taxon>
    </lineage>
</organism>